<sequence length="50" mass="5691">MLLFLDIYGPHSGSSRRVVLYTKSVQGHSLFPSISHAHSYAWMELGFRPL</sequence>
<evidence type="ECO:0000313" key="1">
    <source>
        <dbReference type="EMBL" id="ABK96082.1"/>
    </source>
</evidence>
<accession>A9PI79</accession>
<proteinExistence type="evidence at transcript level"/>
<dbReference type="AlphaFoldDB" id="A9PI79"/>
<name>A9PI79_POPTR</name>
<dbReference type="HOGENOM" id="CLU_3127783_0_0_1"/>
<organism evidence="1">
    <name type="scientific">Populus trichocarpa</name>
    <name type="common">Western balsam poplar</name>
    <name type="synonym">Populus balsamifera subsp. trichocarpa</name>
    <dbReference type="NCBI Taxonomy" id="3694"/>
    <lineage>
        <taxon>Eukaryota</taxon>
        <taxon>Viridiplantae</taxon>
        <taxon>Streptophyta</taxon>
        <taxon>Embryophyta</taxon>
        <taxon>Tracheophyta</taxon>
        <taxon>Spermatophyta</taxon>
        <taxon>Magnoliopsida</taxon>
        <taxon>eudicotyledons</taxon>
        <taxon>Gunneridae</taxon>
        <taxon>Pentapetalae</taxon>
        <taxon>rosids</taxon>
        <taxon>fabids</taxon>
        <taxon>Malpighiales</taxon>
        <taxon>Salicaceae</taxon>
        <taxon>Saliceae</taxon>
        <taxon>Populus</taxon>
    </lineage>
</organism>
<protein>
    <submittedName>
        <fullName evidence="1">Uncharacterized protein</fullName>
    </submittedName>
</protein>
<reference evidence="1" key="1">
    <citation type="journal article" date="2008" name="BMC Genomics">
        <title>Analysis of 4,664 high-quality sequence-finished poplar full-length cDNA clones and their utility for the discovery of genes responding to insect feeding.</title>
        <authorList>
            <person name="Ralph S.G."/>
            <person name="Chun H.J."/>
            <person name="Cooper D."/>
            <person name="Kirkpatrick R."/>
            <person name="Kolosova N."/>
            <person name="Gunter L."/>
            <person name="Tuskan G.A."/>
            <person name="Douglas C.J."/>
            <person name="Holt R.A."/>
            <person name="Jones S.J."/>
            <person name="Marra M.A."/>
            <person name="Bohlmann J."/>
        </authorList>
    </citation>
    <scope>NUCLEOTIDE SEQUENCE</scope>
    <source>
        <tissue evidence="1">Young and mature leaves</tissue>
    </source>
</reference>
<dbReference type="EMBL" id="EF148098">
    <property type="protein sequence ID" value="ABK96082.1"/>
    <property type="molecule type" value="mRNA"/>
</dbReference>